<keyword evidence="3" id="KW-1185">Reference proteome</keyword>
<protein>
    <submittedName>
        <fullName evidence="2">Uncharacterized protein</fullName>
    </submittedName>
</protein>
<evidence type="ECO:0000313" key="3">
    <source>
        <dbReference type="Proteomes" id="UP000314294"/>
    </source>
</evidence>
<name>A0A4Z2FMQ8_9TELE</name>
<dbReference type="EMBL" id="SRLO01001036">
    <property type="protein sequence ID" value="TNN42428.1"/>
    <property type="molecule type" value="Genomic_DNA"/>
</dbReference>
<proteinExistence type="predicted"/>
<reference evidence="2 3" key="1">
    <citation type="submission" date="2019-03" db="EMBL/GenBank/DDBJ databases">
        <title>First draft genome of Liparis tanakae, snailfish: a comprehensive survey of snailfish specific genes.</title>
        <authorList>
            <person name="Kim W."/>
            <person name="Song I."/>
            <person name="Jeong J.-H."/>
            <person name="Kim D."/>
            <person name="Kim S."/>
            <person name="Ryu S."/>
            <person name="Song J.Y."/>
            <person name="Lee S.K."/>
        </authorList>
    </citation>
    <scope>NUCLEOTIDE SEQUENCE [LARGE SCALE GENOMIC DNA]</scope>
    <source>
        <tissue evidence="2">Muscle</tissue>
    </source>
</reference>
<evidence type="ECO:0000256" key="1">
    <source>
        <dbReference type="SAM" id="MobiDB-lite"/>
    </source>
</evidence>
<feature type="compositionally biased region" description="Polar residues" evidence="1">
    <location>
        <begin position="44"/>
        <end position="58"/>
    </location>
</feature>
<comment type="caution">
    <text evidence="2">The sequence shown here is derived from an EMBL/GenBank/DDBJ whole genome shotgun (WGS) entry which is preliminary data.</text>
</comment>
<dbReference type="AlphaFoldDB" id="A0A4Z2FMQ8"/>
<sequence>MTSVSCTRRSALRASPVRALLFWTSVWSCVARRWTAVCMRPRLHSSTPRVPSQPSSARPQGAAAAGDHGPPPDAEQQPSSIAARPTSPATSLGEDGQERVLIGAAINRKYCTVFVSLPFVWQLPSL</sequence>
<evidence type="ECO:0000313" key="2">
    <source>
        <dbReference type="EMBL" id="TNN42428.1"/>
    </source>
</evidence>
<feature type="region of interest" description="Disordered" evidence="1">
    <location>
        <begin position="43"/>
        <end position="95"/>
    </location>
</feature>
<organism evidence="2 3">
    <name type="scientific">Liparis tanakae</name>
    <name type="common">Tanaka's snailfish</name>
    <dbReference type="NCBI Taxonomy" id="230148"/>
    <lineage>
        <taxon>Eukaryota</taxon>
        <taxon>Metazoa</taxon>
        <taxon>Chordata</taxon>
        <taxon>Craniata</taxon>
        <taxon>Vertebrata</taxon>
        <taxon>Euteleostomi</taxon>
        <taxon>Actinopterygii</taxon>
        <taxon>Neopterygii</taxon>
        <taxon>Teleostei</taxon>
        <taxon>Neoteleostei</taxon>
        <taxon>Acanthomorphata</taxon>
        <taxon>Eupercaria</taxon>
        <taxon>Perciformes</taxon>
        <taxon>Cottioidei</taxon>
        <taxon>Cottales</taxon>
        <taxon>Liparidae</taxon>
        <taxon>Liparis</taxon>
    </lineage>
</organism>
<gene>
    <name evidence="2" type="ORF">EYF80_047397</name>
</gene>
<dbReference type="Proteomes" id="UP000314294">
    <property type="component" value="Unassembled WGS sequence"/>
</dbReference>
<accession>A0A4Z2FMQ8</accession>